<feature type="domain" description="Thiaminase-2/PQQC" evidence="2">
    <location>
        <begin position="300"/>
        <end position="504"/>
    </location>
</feature>
<evidence type="ECO:0000313" key="3">
    <source>
        <dbReference type="EMBL" id="KAB5590278.1"/>
    </source>
</evidence>
<dbReference type="EMBL" id="SSOP01000182">
    <property type="protein sequence ID" value="KAB5590278.1"/>
    <property type="molecule type" value="Genomic_DNA"/>
</dbReference>
<reference evidence="3 4" key="1">
    <citation type="journal article" date="2019" name="Fungal Biol. Biotechnol.">
        <title>Draft genome sequence of fastidious pathogen Ceratobasidium theobromae, which causes vascular-streak dieback in Theobroma cacao.</title>
        <authorList>
            <person name="Ali S.S."/>
            <person name="Asman A."/>
            <person name="Shao J."/>
            <person name="Firmansyah A.P."/>
            <person name="Susilo A.W."/>
            <person name="Rosmana A."/>
            <person name="McMahon P."/>
            <person name="Junaid M."/>
            <person name="Guest D."/>
            <person name="Kheng T.Y."/>
            <person name="Meinhardt L.W."/>
            <person name="Bailey B.A."/>
        </authorList>
    </citation>
    <scope>NUCLEOTIDE SEQUENCE [LARGE SCALE GENOMIC DNA]</scope>
    <source>
        <strain evidence="3 4">CT2</strain>
    </source>
</reference>
<dbReference type="CDD" id="cd19359">
    <property type="entry name" value="TenA_C_Bt3146-like"/>
    <property type="match status" value="1"/>
</dbReference>
<dbReference type="AlphaFoldDB" id="A0A5N5QFM7"/>
<evidence type="ECO:0000256" key="1">
    <source>
        <dbReference type="SAM" id="MobiDB-lite"/>
    </source>
</evidence>
<dbReference type="PANTHER" id="PTHR43198">
    <property type="entry name" value="BIFUNCTIONAL TH2 PROTEIN"/>
    <property type="match status" value="1"/>
</dbReference>
<comment type="caution">
    <text evidence="3">The sequence shown here is derived from an EMBL/GenBank/DDBJ whole genome shotgun (WGS) entry which is preliminary data.</text>
</comment>
<organism evidence="3 4">
    <name type="scientific">Ceratobasidium theobromae</name>
    <dbReference type="NCBI Taxonomy" id="1582974"/>
    <lineage>
        <taxon>Eukaryota</taxon>
        <taxon>Fungi</taxon>
        <taxon>Dikarya</taxon>
        <taxon>Basidiomycota</taxon>
        <taxon>Agaricomycotina</taxon>
        <taxon>Agaricomycetes</taxon>
        <taxon>Cantharellales</taxon>
        <taxon>Ceratobasidiaceae</taxon>
        <taxon>Ceratobasidium</taxon>
    </lineage>
</organism>
<dbReference type="InterPro" id="IPR027417">
    <property type="entry name" value="P-loop_NTPase"/>
</dbReference>
<dbReference type="GO" id="GO:0005829">
    <property type="term" value="C:cytosol"/>
    <property type="evidence" value="ECO:0007669"/>
    <property type="project" value="TreeGrafter"/>
</dbReference>
<keyword evidence="4" id="KW-1185">Reference proteome</keyword>
<feature type="region of interest" description="Disordered" evidence="1">
    <location>
        <begin position="454"/>
        <end position="473"/>
    </location>
</feature>
<dbReference type="Pfam" id="PF03070">
    <property type="entry name" value="TENA_THI-4"/>
    <property type="match status" value="1"/>
</dbReference>
<gene>
    <name evidence="3" type="ORF">CTheo_6279</name>
</gene>
<dbReference type="PANTHER" id="PTHR43198:SF2">
    <property type="entry name" value="SI:CH1073-67J19.1-RELATED"/>
    <property type="match status" value="1"/>
</dbReference>
<proteinExistence type="predicted"/>
<dbReference type="Gene3D" id="1.20.910.10">
    <property type="entry name" value="Heme oxygenase-like"/>
    <property type="match status" value="1"/>
</dbReference>
<protein>
    <recommendedName>
        <fullName evidence="2">Thiaminase-2/PQQC domain-containing protein</fullName>
    </recommendedName>
</protein>
<dbReference type="Proteomes" id="UP000383932">
    <property type="component" value="Unassembled WGS sequence"/>
</dbReference>
<dbReference type="OrthoDB" id="3051059at2759"/>
<sequence>MSRSSTSTWSDVARTITEEYPNAAKGENAARLDFLDSLKAISCSLKLGLKEHPELPTLVCIGPQSSLVNILNRIISCPTFESTGGTSCPIVFQSKPEKWPWKARVYRGYPEDAPDYEFEIVDRNKLEAHIQLATSRLQVDTSPTGGLSPNGRTRSAGSISKIVVVEISGEGLPKLNFVVIPGMLIIAAVEPFDADPILIRENQRTGVIIQRDDLGGNETRLTLVGSLVWSLDPNSQNFGLRQEKLSEGRFVEIGAEIGRYIESIKQSQTICIPVQSSSSEQLSQELEIDFVGEFMKNSGDIWEQLLKNEFCQKMAKGTASRAGFNVYMAQDYLYLRDCIGFKYGSYFKPGLGGTSTQAAPRIGKTIGYAELQRQACVQLGIPNVEQTRPTRATAKYMDFLNYGLLAKDYIDLQVMQLPCLLGYYEIAYRLMMSTSLDKSTIYFEHWIRPNSASDAEASAQRRRNTTNKFLSEHPGSRDLDTVARWNALFQYACQMEIAFFKQGLDATLDSEVGTSSRATHALWRGKQCPVAQKDHTIQP</sequence>
<dbReference type="SUPFAM" id="SSF48613">
    <property type="entry name" value="Heme oxygenase-like"/>
    <property type="match status" value="1"/>
</dbReference>
<accession>A0A5N5QFM7</accession>
<dbReference type="InterPro" id="IPR004305">
    <property type="entry name" value="Thiaminase-2/PQQC"/>
</dbReference>
<name>A0A5N5QFM7_9AGAM</name>
<dbReference type="InterPro" id="IPR050967">
    <property type="entry name" value="Thiamine_Salvage_TenA"/>
</dbReference>
<dbReference type="InterPro" id="IPR016084">
    <property type="entry name" value="Haem_Oase-like_multi-hlx"/>
</dbReference>
<evidence type="ECO:0000313" key="4">
    <source>
        <dbReference type="Proteomes" id="UP000383932"/>
    </source>
</evidence>
<evidence type="ECO:0000259" key="2">
    <source>
        <dbReference type="Pfam" id="PF03070"/>
    </source>
</evidence>
<dbReference type="Gene3D" id="3.40.50.300">
    <property type="entry name" value="P-loop containing nucleotide triphosphate hydrolases"/>
    <property type="match status" value="1"/>
</dbReference>
<dbReference type="GO" id="GO:0006772">
    <property type="term" value="P:thiamine metabolic process"/>
    <property type="evidence" value="ECO:0007669"/>
    <property type="project" value="UniProtKB-ARBA"/>
</dbReference>